<proteinExistence type="predicted"/>
<evidence type="ECO:0000256" key="1">
    <source>
        <dbReference type="SAM" id="Phobius"/>
    </source>
</evidence>
<reference evidence="3 4" key="1">
    <citation type="journal article" date="2017" name="Antonie Van Leeuwenhoek">
        <title>Rhizobium rhizosphaerae sp. nov., a novel species isolated from rice rhizosphere.</title>
        <authorList>
            <person name="Zhao J.J."/>
            <person name="Zhang J."/>
            <person name="Zhang R.J."/>
            <person name="Zhang C.W."/>
            <person name="Yin H.Q."/>
            <person name="Zhang X.X."/>
        </authorList>
    </citation>
    <scope>NUCLEOTIDE SEQUENCE [LARGE SCALE GENOMIC DNA]</scope>
    <source>
        <strain evidence="3 4">E3</strain>
    </source>
</reference>
<dbReference type="PANTHER" id="PTHR43751">
    <property type="entry name" value="SULFATASE"/>
    <property type="match status" value="1"/>
</dbReference>
<feature type="transmembrane region" description="Helical" evidence="1">
    <location>
        <begin position="171"/>
        <end position="188"/>
    </location>
</feature>
<dbReference type="RefSeq" id="WP_008845011.1">
    <property type="nucleotide sequence ID" value="NZ_BAEN01000049.1"/>
</dbReference>
<dbReference type="Gene3D" id="3.40.720.10">
    <property type="entry name" value="Alkaline Phosphatase, subunit A"/>
    <property type="match status" value="1"/>
</dbReference>
<dbReference type="SUPFAM" id="SSF53649">
    <property type="entry name" value="Alkaline phosphatase-like"/>
    <property type="match status" value="1"/>
</dbReference>
<feature type="transmembrane region" description="Helical" evidence="1">
    <location>
        <begin position="131"/>
        <end position="159"/>
    </location>
</feature>
<sequence length="631" mass="71459">MIEWVDLLVKALLFLISNLSLLSVCKTLRGKRGALYVAVNLDDLIIVMAVSVFVVTMTMLAPVWVMMIIAGVLALYCFLIWLDALLFVQYRIEINRQTLSWFITGSKGLSKGVPHLAAGLQKLPSAMWVPLFWPVVIFSFALNSTIEWLVVSTVSAFMLAVFNHKNWLKRALLVTFCIATFGLFYTSPELTVNILMFIGFVGVVFTLLLIAMRVLFQSQHPFLTSPTLLTNIMLDDTFEADDDIEIQVQHQAFVNPVLEKPKASELHGKLAGANIILITVESMGAYVSPYAKDAARSLLAERFENSSWLSKQHFCLCPNTTVSTNQMYTGNYSNNPYNKVDSLYPGSQPKHIAHLKKAGYKTLFLDSADIGLYDYHKLLKRIGFDKVWGTADIPANGLKADYRLLNMVDVVAEEVQQQPFFLHLINDQTHMPYEVIDKKRFNRHKGKDAKSTYLNALEEVDFIFNQFLDKLEAKIDLSNTMIVFTGDHGESFGEYGYSFHSNSVIEPQMHVPFMLNHAKLAAKTIEHSCHFDLFPTFFDLLGIDVDYPTLGTSIAHDDRDFAYFFHSATLKGNSPANFGFMLNGEMLWMDRLFNQVNGISPQQQKLSLQGAEKRYIKNLLYKMLESRSILS</sequence>
<feature type="domain" description="Sulfatase N-terminal" evidence="2">
    <location>
        <begin position="274"/>
        <end position="543"/>
    </location>
</feature>
<organism evidence="3 4">
    <name type="scientific">Aliiglaciecola lipolytica E3</name>
    <dbReference type="NCBI Taxonomy" id="1127673"/>
    <lineage>
        <taxon>Bacteria</taxon>
        <taxon>Pseudomonadati</taxon>
        <taxon>Pseudomonadota</taxon>
        <taxon>Gammaproteobacteria</taxon>
        <taxon>Alteromonadales</taxon>
        <taxon>Alteromonadaceae</taxon>
        <taxon>Aliiglaciecola</taxon>
    </lineage>
</organism>
<gene>
    <name evidence="3" type="ORF">GLIP_2581</name>
</gene>
<evidence type="ECO:0000313" key="4">
    <source>
        <dbReference type="Proteomes" id="UP000006334"/>
    </source>
</evidence>
<evidence type="ECO:0000259" key="2">
    <source>
        <dbReference type="Pfam" id="PF00884"/>
    </source>
</evidence>
<dbReference type="InterPro" id="IPR052701">
    <property type="entry name" value="GAG_Ulvan_Degrading_Sulfatases"/>
</dbReference>
<feature type="transmembrane region" description="Helical" evidence="1">
    <location>
        <begin position="7"/>
        <end position="24"/>
    </location>
</feature>
<protein>
    <recommendedName>
        <fullName evidence="2">Sulfatase N-terminal domain-containing protein</fullName>
    </recommendedName>
</protein>
<accession>K6XU49</accession>
<feature type="transmembrane region" description="Helical" evidence="1">
    <location>
        <begin position="194"/>
        <end position="216"/>
    </location>
</feature>
<keyword evidence="1" id="KW-0812">Transmembrane</keyword>
<dbReference type="EMBL" id="BAEN01000049">
    <property type="protein sequence ID" value="GAC15206.1"/>
    <property type="molecule type" value="Genomic_DNA"/>
</dbReference>
<dbReference type="eggNOG" id="COG3083">
    <property type="taxonomic scope" value="Bacteria"/>
</dbReference>
<name>K6XU49_9ALTE</name>
<feature type="transmembrane region" description="Helical" evidence="1">
    <location>
        <begin position="44"/>
        <end position="65"/>
    </location>
</feature>
<keyword evidence="1" id="KW-0472">Membrane</keyword>
<dbReference type="Proteomes" id="UP000006334">
    <property type="component" value="Unassembled WGS sequence"/>
</dbReference>
<dbReference type="PANTHER" id="PTHR43751:SF3">
    <property type="entry name" value="SULFATASE N-TERMINAL DOMAIN-CONTAINING PROTEIN"/>
    <property type="match status" value="1"/>
</dbReference>
<dbReference type="STRING" id="1127673.GLIP_2581"/>
<keyword evidence="4" id="KW-1185">Reference proteome</keyword>
<dbReference type="InterPro" id="IPR017850">
    <property type="entry name" value="Alkaline_phosphatase_core_sf"/>
</dbReference>
<dbReference type="OrthoDB" id="9803751at2"/>
<dbReference type="Pfam" id="PF00884">
    <property type="entry name" value="Sulfatase"/>
    <property type="match status" value="1"/>
</dbReference>
<dbReference type="AlphaFoldDB" id="K6XU49"/>
<dbReference type="InterPro" id="IPR000917">
    <property type="entry name" value="Sulfatase_N"/>
</dbReference>
<comment type="caution">
    <text evidence="3">The sequence shown here is derived from an EMBL/GenBank/DDBJ whole genome shotgun (WGS) entry which is preliminary data.</text>
</comment>
<keyword evidence="1" id="KW-1133">Transmembrane helix</keyword>
<evidence type="ECO:0000313" key="3">
    <source>
        <dbReference type="EMBL" id="GAC15206.1"/>
    </source>
</evidence>